<organism evidence="2 3">
    <name type="scientific">Pseudoloma neurophilia</name>
    <dbReference type="NCBI Taxonomy" id="146866"/>
    <lineage>
        <taxon>Eukaryota</taxon>
        <taxon>Fungi</taxon>
        <taxon>Fungi incertae sedis</taxon>
        <taxon>Microsporidia</taxon>
        <taxon>Pseudoloma</taxon>
    </lineage>
</organism>
<keyword evidence="3" id="KW-1185">Reference proteome</keyword>
<dbReference type="Proteomes" id="UP000051530">
    <property type="component" value="Unassembled WGS sequence"/>
</dbReference>
<evidence type="ECO:0000313" key="3">
    <source>
        <dbReference type="Proteomes" id="UP000051530"/>
    </source>
</evidence>
<name>A0A0R0M428_9MICR</name>
<dbReference type="AlphaFoldDB" id="A0A0R0M428"/>
<protein>
    <submittedName>
        <fullName evidence="2">Uncharacterized protein</fullName>
    </submittedName>
</protein>
<feature type="region of interest" description="Disordered" evidence="1">
    <location>
        <begin position="1"/>
        <end position="29"/>
    </location>
</feature>
<dbReference type="EMBL" id="LGUB01000211">
    <property type="protein sequence ID" value="KRH93799.1"/>
    <property type="molecule type" value="Genomic_DNA"/>
</dbReference>
<evidence type="ECO:0000313" key="2">
    <source>
        <dbReference type="EMBL" id="KRH93799.1"/>
    </source>
</evidence>
<gene>
    <name evidence="2" type="ORF">M153_5610002</name>
</gene>
<comment type="caution">
    <text evidence="2">The sequence shown here is derived from an EMBL/GenBank/DDBJ whole genome shotgun (WGS) entry which is preliminary data.</text>
</comment>
<feature type="compositionally biased region" description="Basic and acidic residues" evidence="1">
    <location>
        <begin position="10"/>
        <end position="26"/>
    </location>
</feature>
<reference evidence="2 3" key="1">
    <citation type="submission" date="2015-07" db="EMBL/GenBank/DDBJ databases">
        <title>The genome of Pseudoloma neurophilia, a relevant intracellular parasite of the zebrafish.</title>
        <authorList>
            <person name="Ndikumana S."/>
            <person name="Pelin A."/>
            <person name="Sanders J."/>
            <person name="Corradi N."/>
        </authorList>
    </citation>
    <scope>NUCLEOTIDE SEQUENCE [LARGE SCALE GENOMIC DNA]</scope>
    <source>
        <strain evidence="2 3">MK1</strain>
    </source>
</reference>
<accession>A0A0R0M428</accession>
<proteinExistence type="predicted"/>
<sequence length="52" mass="6155">MNSKRRAKKKEFSQEASHPDKWEKETIQVQPANCQEKMAITIEKLENIIKLK</sequence>
<evidence type="ECO:0000256" key="1">
    <source>
        <dbReference type="SAM" id="MobiDB-lite"/>
    </source>
</evidence>
<dbReference type="VEuPathDB" id="MicrosporidiaDB:M153_5610002"/>
<feature type="non-terminal residue" evidence="2">
    <location>
        <position position="1"/>
    </location>
</feature>